<sequence>KSKETEMVPITSQIPNFSTKLKLNPNLELHWHVWINEKLPYSPPGSLGLSVRLKFSMKPLKAAGMLPGDDGAQLQCCVTVEQMNTAGQTTRRQVIRKASVLLGRNEFQEIILRVHDGKVPQSYRLKEFKLFTKFARDGKCTVRLLPENTQVLMSNCPPDQLSLFLKTLSIKHQAWQGNKPLTDREKLKAGLPRSFEAISPLQQKDIQKVNELRSKVAPRGLADCTNKMTAGPGQQVKRPRSDTNCSPVKSNPSKKPILSLPSCKLNKEQAAVLSAVLSGKNVFFTGSAGTGKSFLLKRIMGSLPPKSTFATASTGVAACHIGGTTLHNFAGIGSGSAPLEQCIGLAQRPGVLQHWTSCRHLIIDEVSMVEAQFFDKLESVARSVRRSTEPFGGIQLIVCGDFLQLPPVSKGKEKASFCFQARSWRKVIQLSMELTEVRRQTDQSFISLLQAVRVGRVTEEVTAKMMESAYHQIERDGILATRLCTHKDDVELTNENKLQQLPGSVRVFEALDSDPDLVKTIDAHSPVSRVIQLKVGAQVMLTKNLDVARGLVNGARGVVVAFEPGKHGLPRVRFLCGVTEVLKPERWVFKSSGGIHLSRQQLPLKLAWAISIHKSQVACTHPFDNQLIDEAGMTLDCVEISLARVFESGQAYVALSRARSLEGLRVMDFDPRVVRADPDVLVFYRRLRKERLLMQASMDDFVGNKELVVRSTNNLEAKGKPLFSGLNDDSMTEPEMRNSCFWSRSEDGLKTLMHDIMALLVDSRVLLRRVRDLRCLTPRRTRVKDKWAATRAKHLPTILALQHFDATYSGQLGQLWPSVRAALLSERKYGALLNNFSHGAVLADMMAQGCRDFVSDTDAEDLPYLEQESVVTTEEESSGDTDGLKMSLQLSPGIRCLVFPRGDITRFKPARPDMCGLLGYYLMDAASVLPCLALDVQEGHNVLDLCAAPGGKTLALLQTQCASFLCINDSSVSRTLRLKKVLHSYVPKELLTDEKLCITSFDGTKWGEIERNTFDRVLVDVPCTTDRHSLMEDDNNIFSKNRAGERRRLPQLQLELLLAGILAACPGGEILYSTCTLSNTQNQSVVEQTIFLAQENHGIQLEVSQTVADLRPLTHMFRKTFHFAPNLPLGEMVIPHLAANFGPIYMCKLKRLT</sequence>
<organism evidence="1 2">
    <name type="scientific">Scortum barcoo</name>
    <name type="common">barcoo grunter</name>
    <dbReference type="NCBI Taxonomy" id="214431"/>
    <lineage>
        <taxon>Eukaryota</taxon>
        <taxon>Metazoa</taxon>
        <taxon>Chordata</taxon>
        <taxon>Craniata</taxon>
        <taxon>Vertebrata</taxon>
        <taxon>Euteleostomi</taxon>
        <taxon>Actinopterygii</taxon>
        <taxon>Neopterygii</taxon>
        <taxon>Teleostei</taxon>
        <taxon>Neoteleostei</taxon>
        <taxon>Acanthomorphata</taxon>
        <taxon>Eupercaria</taxon>
        <taxon>Centrarchiformes</taxon>
        <taxon>Terapontoidei</taxon>
        <taxon>Terapontidae</taxon>
        <taxon>Scortum</taxon>
    </lineage>
</organism>
<dbReference type="EMBL" id="CM041533">
    <property type="protein sequence ID" value="KAI3375107.1"/>
    <property type="molecule type" value="Genomic_DNA"/>
</dbReference>
<reference evidence="1" key="1">
    <citation type="submission" date="2022-04" db="EMBL/GenBank/DDBJ databases">
        <title>Jade perch genome.</title>
        <authorList>
            <person name="Chao B."/>
        </authorList>
    </citation>
    <scope>NUCLEOTIDE SEQUENCE</scope>
    <source>
        <strain evidence="1">CB-2022</strain>
    </source>
</reference>
<gene>
    <name evidence="1" type="ORF">L3Q82_021629</name>
</gene>
<feature type="non-terminal residue" evidence="1">
    <location>
        <position position="1"/>
    </location>
</feature>
<protein>
    <submittedName>
        <fullName evidence="1">Uncharacterized protein</fullName>
    </submittedName>
</protein>
<accession>A0ACB8X4W7</accession>
<evidence type="ECO:0000313" key="1">
    <source>
        <dbReference type="EMBL" id="KAI3375107.1"/>
    </source>
</evidence>
<name>A0ACB8X4W7_9TELE</name>
<comment type="caution">
    <text evidence="1">The sequence shown here is derived from an EMBL/GenBank/DDBJ whole genome shotgun (WGS) entry which is preliminary data.</text>
</comment>
<evidence type="ECO:0000313" key="2">
    <source>
        <dbReference type="Proteomes" id="UP000831701"/>
    </source>
</evidence>
<dbReference type="Proteomes" id="UP000831701">
    <property type="component" value="Chromosome 3"/>
</dbReference>
<proteinExistence type="predicted"/>
<keyword evidence="2" id="KW-1185">Reference proteome</keyword>